<evidence type="ECO:0000256" key="1">
    <source>
        <dbReference type="ARBA" id="ARBA00004604"/>
    </source>
</evidence>
<feature type="domain" description="BP28 C-terminal" evidence="11">
    <location>
        <begin position="1577"/>
        <end position="1730"/>
    </location>
</feature>
<evidence type="ECO:0000256" key="2">
    <source>
        <dbReference type="ARBA" id="ARBA00010559"/>
    </source>
</evidence>
<organism evidence="12 13">
    <name type="scientific">Saccharomycopsis crataegensis</name>
    <dbReference type="NCBI Taxonomy" id="43959"/>
    <lineage>
        <taxon>Eukaryota</taxon>
        <taxon>Fungi</taxon>
        <taxon>Dikarya</taxon>
        <taxon>Ascomycota</taxon>
        <taxon>Saccharomycotina</taxon>
        <taxon>Saccharomycetes</taxon>
        <taxon>Saccharomycopsidaceae</taxon>
        <taxon>Saccharomycopsis</taxon>
    </lineage>
</organism>
<keyword evidence="13" id="KW-1185">Reference proteome</keyword>
<dbReference type="RefSeq" id="XP_064850388.1">
    <property type="nucleotide sequence ID" value="XM_064994316.1"/>
</dbReference>
<evidence type="ECO:0000256" key="5">
    <source>
        <dbReference type="ARBA" id="ARBA00022552"/>
    </source>
</evidence>
<evidence type="ECO:0000256" key="4">
    <source>
        <dbReference type="ARBA" id="ARBA00022517"/>
    </source>
</evidence>
<comment type="caution">
    <text evidence="12">The sequence shown here is derived from an EMBL/GenBank/DDBJ whole genome shotgun (WGS) entry which is preliminary data.</text>
</comment>
<evidence type="ECO:0000313" key="12">
    <source>
        <dbReference type="EMBL" id="GMM33388.1"/>
    </source>
</evidence>
<evidence type="ECO:0000256" key="8">
    <source>
        <dbReference type="PROSITE-ProRule" id="PRU00103"/>
    </source>
</evidence>
<dbReference type="InterPro" id="IPR016024">
    <property type="entry name" value="ARM-type_fold"/>
</dbReference>
<dbReference type="PROSITE" id="PS50077">
    <property type="entry name" value="HEAT_REPEAT"/>
    <property type="match status" value="1"/>
</dbReference>
<keyword evidence="4 9" id="KW-0690">Ribosome biogenesis</keyword>
<dbReference type="Proteomes" id="UP001360560">
    <property type="component" value="Unassembled WGS sequence"/>
</dbReference>
<keyword evidence="5 9" id="KW-0698">rRNA processing</keyword>
<feature type="region of interest" description="Disordered" evidence="10">
    <location>
        <begin position="1459"/>
        <end position="1478"/>
    </location>
</feature>
<dbReference type="GO" id="GO:0032040">
    <property type="term" value="C:small-subunit processome"/>
    <property type="evidence" value="ECO:0007669"/>
    <property type="project" value="TreeGrafter"/>
</dbReference>
<proteinExistence type="inferred from homology"/>
<accession>A0AAV5QGT5</accession>
<evidence type="ECO:0000256" key="6">
    <source>
        <dbReference type="ARBA" id="ARBA00023242"/>
    </source>
</evidence>
<comment type="function">
    <text evidence="9">Involved in nucleolar processing of pre-18S ribosomal RNA.</text>
</comment>
<feature type="region of interest" description="Disordered" evidence="10">
    <location>
        <begin position="857"/>
        <end position="886"/>
    </location>
</feature>
<evidence type="ECO:0000259" key="11">
    <source>
        <dbReference type="SMART" id="SM01036"/>
    </source>
</evidence>
<dbReference type="InterPro" id="IPR056473">
    <property type="entry name" value="HEAT_Utp10/HEAT1"/>
</dbReference>
<comment type="subcellular location">
    <subcellularLocation>
        <location evidence="1 9">Nucleus</location>
        <location evidence="1 9">Nucleolus</location>
    </subcellularLocation>
</comment>
<evidence type="ECO:0000256" key="9">
    <source>
        <dbReference type="RuleBase" id="RU367065"/>
    </source>
</evidence>
<dbReference type="PANTHER" id="PTHR13457:SF1">
    <property type="entry name" value="HEAT REPEAT-CONTAINING PROTEIN 1"/>
    <property type="match status" value="1"/>
</dbReference>
<dbReference type="PANTHER" id="PTHR13457">
    <property type="entry name" value="BAP28"/>
    <property type="match status" value="1"/>
</dbReference>
<evidence type="ECO:0000256" key="7">
    <source>
        <dbReference type="ARBA" id="ARBA00023274"/>
    </source>
</evidence>
<dbReference type="GO" id="GO:0045943">
    <property type="term" value="P:positive regulation of transcription by RNA polymerase I"/>
    <property type="evidence" value="ECO:0007669"/>
    <property type="project" value="TreeGrafter"/>
</dbReference>
<dbReference type="InterPro" id="IPR040191">
    <property type="entry name" value="UTP10"/>
</dbReference>
<dbReference type="SUPFAM" id="SSF48371">
    <property type="entry name" value="ARM repeat"/>
    <property type="match status" value="1"/>
</dbReference>
<comment type="subunit">
    <text evidence="9">Component of the ribosomal small subunit (SSU) processome.</text>
</comment>
<feature type="repeat" description="HEAT" evidence="8">
    <location>
        <begin position="1822"/>
        <end position="1860"/>
    </location>
</feature>
<gene>
    <name evidence="12" type="ORF">DASC09_007130</name>
</gene>
<dbReference type="InterPro" id="IPR012954">
    <property type="entry name" value="BP28_C_dom"/>
</dbReference>
<dbReference type="GO" id="GO:0030686">
    <property type="term" value="C:90S preribosome"/>
    <property type="evidence" value="ECO:0007669"/>
    <property type="project" value="TreeGrafter"/>
</dbReference>
<dbReference type="GO" id="GO:0030515">
    <property type="term" value="F:snoRNA binding"/>
    <property type="evidence" value="ECO:0007669"/>
    <property type="project" value="TreeGrafter"/>
</dbReference>
<feature type="compositionally biased region" description="Low complexity" evidence="10">
    <location>
        <begin position="857"/>
        <end position="869"/>
    </location>
</feature>
<evidence type="ECO:0000256" key="3">
    <source>
        <dbReference type="ARBA" id="ARBA00015399"/>
    </source>
</evidence>
<feature type="compositionally biased region" description="Acidic residues" evidence="10">
    <location>
        <begin position="1464"/>
        <end position="1477"/>
    </location>
</feature>
<name>A0AAV5QGT5_9ASCO</name>
<protein>
    <recommendedName>
        <fullName evidence="3 9">U3 small nucleolar RNA-associated protein 10</fullName>
    </recommendedName>
</protein>
<dbReference type="GO" id="GO:0034455">
    <property type="term" value="C:t-UTP complex"/>
    <property type="evidence" value="ECO:0007669"/>
    <property type="project" value="TreeGrafter"/>
</dbReference>
<dbReference type="InterPro" id="IPR021133">
    <property type="entry name" value="HEAT_type_2"/>
</dbReference>
<sequence length="1862" mass="210565">MSSLANQLNKIAASSTSTVLDRKKRQKIHSTSLIFEPKVAATQDYSSILSHSLQALEDLEEVNSKFERFKFSLFSETAIGIDRNVQSKEQNDDLDNAIDSFLLLVAPYWNSPLSYNSVEWLVRRFYIHIHNAESLLLSILPYYRTPIFSKVLSIIPNLPPLFSWLTGLKKSGSPVTRESLVKGGFCDIEFVELYTKYLEDLLAKNFVYPNQLIFLVSSMASSFAYNATNEEFLDKLAGLVLKLSAQLLATTKMESQVAANTMLVVLSATIPLSSEIINAVVEGVCANPLNKKSAITTVFKIYQSIQGVPDAFPSQNFDSMFNIIKSDDEEVFKNLVVSDSTDGHKLFISITRRIISEDAFDSFPSLYDVLGKISLSTASRSALINDVIQISTTSIEDKSNLIKFIEYVSKDSKELFINILSEKYNLSVSQFEMDLQHVLTSLKVDETEIDGADLSKSVIIDVDEEEKQSFKQNISESSHAAGSFLVLTKEIDEEFKKLCQLFMKAVKLNFVDEFLSNIFKQNQIYAITFLLRVALTQNCPVVVRVVSLDKTYEAFKNLHDSMFLMTVFPIFLAILSDSNKIIRQKASLALIILKNNAVVAKSNSTMAENLFLKDDIFGAENGPKIVVLAPKDSIKVLDILIDNQSSLVIDKDQLFKIFESLIYTGSLCKKINDLILAYLAENSKIINLPFVKINLMRLVNIGTKSLKNAAASSVIFADFLNEYLTRRPFWIDQCADSKCDFSYFESQILNLLDFGKKSKQHDSKKTSVITSLTFLQKALNSNYQELVDLSVKKLIACFSNLKFDYQIALAQSIIESSTSADTVILYDALLVLQSLPLTTDVFVKLFGNFQLYKNGSQNNMSENGNNNENVPKRRRRSSASTRQAMKKTEVTKLAEVHLRNVIILLETFEKIGTDLQPNSDLLVSLFNLLSDLETLGADGNLPVLYAQESLANCLIISIKNSNKYNVKLESNSIRADVLVSIIRSSNSPQLQNKLLLVISELAILEPEFILHSIMPIFTFMGAYTIKQDDEYSSYVIEQTISKVIPALALNASTSSNQLEEIEFLLTSFISAFNHVPRHRRVKLFSTLSTILKPENSIHIIMFLIGKQYSKASIKHKYNECKLLVDFVKSLMKNFPIADQLTSIEKLIQLWSFIPNSSINEDSDEEVVNQIKWRPIFGPEFLEMNDQDLLLLKKNLINFIDRSIITDSETNSHSLPYLKLQVATLLLNPRASEEDIDSLLAIFNNIISHILLELSGSSRKITSENDSVIEIASKINRKFYKLLNDVLSLLPVKFFVEAIIKLTELTYNEENSIVISNVIFLASRQFELETSDNEVSIESGNKLCGVLVKIVEEYCESPKVEVLEIVQNSLDTLSALVDKFHQSIDNVYMTKIMTLLTKTGANNLSLINNFDTPELIISSLNLISNIVSVIGMKSIAFLSKVLPPSFEVFDKCNNILKKESTKDEESLEDESEDDDDESNTYQLIETSVGLMYSCFIKKMPQIISSNLNRILTELLNENLIKKDIKLSILNIVFTHVDLKVLFKSLLNIWDSKDFQRTSSSTIGLYLNLLTQTIEGLERSATVGCIGIFLKFMISCFEFIRSNDETIFNRNAIARIETLIFNCELQFVMKLNDKAFRPLFSSAVNWTFDNNHLESQDDFVKVSIFLKFFVKLQENLKSIITNYYSYFADHVYKLLDNFSNKNVSINEEYSVNVQRLVLISLNASFRYDQDEYWAVNTRFEKITLALTNQLENTNAKLGKHLTKAITTLAVKNSKVAEHNKALNKLLINHLKVDCSAQEKFSTIKVFENIYVKVGTSWLSLLPQLVPFIAELLEDDDEKIEMEVRSGLVKVIEDVLGESLDKYLS</sequence>
<keyword evidence="6 9" id="KW-0539">Nucleus</keyword>
<dbReference type="GO" id="GO:0000462">
    <property type="term" value="P:maturation of SSU-rRNA from tricistronic rRNA transcript (SSU-rRNA, 5.8S rRNA, LSU-rRNA)"/>
    <property type="evidence" value="ECO:0007669"/>
    <property type="project" value="TreeGrafter"/>
</dbReference>
<keyword evidence="7 9" id="KW-0687">Ribonucleoprotein</keyword>
<evidence type="ECO:0000256" key="10">
    <source>
        <dbReference type="SAM" id="MobiDB-lite"/>
    </source>
</evidence>
<reference evidence="12 13" key="1">
    <citation type="journal article" date="2023" name="Elife">
        <title>Identification of key yeast species and microbe-microbe interactions impacting larval growth of Drosophila in the wild.</title>
        <authorList>
            <person name="Mure A."/>
            <person name="Sugiura Y."/>
            <person name="Maeda R."/>
            <person name="Honda K."/>
            <person name="Sakurai N."/>
            <person name="Takahashi Y."/>
            <person name="Watada M."/>
            <person name="Katoh T."/>
            <person name="Gotoh A."/>
            <person name="Gotoh Y."/>
            <person name="Taniguchi I."/>
            <person name="Nakamura K."/>
            <person name="Hayashi T."/>
            <person name="Katayama T."/>
            <person name="Uemura T."/>
            <person name="Hattori Y."/>
        </authorList>
    </citation>
    <scope>NUCLEOTIDE SEQUENCE [LARGE SCALE GENOMIC DNA]</scope>
    <source>
        <strain evidence="12 13">SC-9</strain>
    </source>
</reference>
<comment type="similarity">
    <text evidence="2 9">Belongs to the HEATR1/UTP10 family.</text>
</comment>
<dbReference type="EMBL" id="BTFZ01000001">
    <property type="protein sequence ID" value="GMM33388.1"/>
    <property type="molecule type" value="Genomic_DNA"/>
</dbReference>
<dbReference type="Pfam" id="PF08146">
    <property type="entry name" value="BP28CT"/>
    <property type="match status" value="1"/>
</dbReference>
<dbReference type="SMART" id="SM01036">
    <property type="entry name" value="BP28CT"/>
    <property type="match status" value="1"/>
</dbReference>
<dbReference type="GeneID" id="90071367"/>
<evidence type="ECO:0000313" key="13">
    <source>
        <dbReference type="Proteomes" id="UP001360560"/>
    </source>
</evidence>
<dbReference type="Pfam" id="PF23243">
    <property type="entry name" value="HEAT_HEATR1"/>
    <property type="match status" value="1"/>
</dbReference>